<organism evidence="2 3">
    <name type="scientific">Vigna mungo</name>
    <name type="common">Black gram</name>
    <name type="synonym">Phaseolus mungo</name>
    <dbReference type="NCBI Taxonomy" id="3915"/>
    <lineage>
        <taxon>Eukaryota</taxon>
        <taxon>Viridiplantae</taxon>
        <taxon>Streptophyta</taxon>
        <taxon>Embryophyta</taxon>
        <taxon>Tracheophyta</taxon>
        <taxon>Spermatophyta</taxon>
        <taxon>Magnoliopsida</taxon>
        <taxon>eudicotyledons</taxon>
        <taxon>Gunneridae</taxon>
        <taxon>Pentapetalae</taxon>
        <taxon>rosids</taxon>
        <taxon>fabids</taxon>
        <taxon>Fabales</taxon>
        <taxon>Fabaceae</taxon>
        <taxon>Papilionoideae</taxon>
        <taxon>50 kb inversion clade</taxon>
        <taxon>NPAAA clade</taxon>
        <taxon>indigoferoid/millettioid clade</taxon>
        <taxon>Phaseoleae</taxon>
        <taxon>Vigna</taxon>
    </lineage>
</organism>
<evidence type="ECO:0000313" key="2">
    <source>
        <dbReference type="EMBL" id="WVZ16409.1"/>
    </source>
</evidence>
<accession>A0AAQ3NUQ3</accession>
<dbReference type="InterPro" id="IPR038765">
    <property type="entry name" value="Papain-like_cys_pep_sf"/>
</dbReference>
<evidence type="ECO:0000313" key="3">
    <source>
        <dbReference type="Proteomes" id="UP001374535"/>
    </source>
</evidence>
<keyword evidence="3" id="KW-1185">Reference proteome</keyword>
<dbReference type="NCBIfam" id="TIGR00756">
    <property type="entry name" value="PPR"/>
    <property type="match status" value="1"/>
</dbReference>
<dbReference type="Pfam" id="PF01535">
    <property type="entry name" value="PPR"/>
    <property type="match status" value="1"/>
</dbReference>
<proteinExistence type="predicted"/>
<name>A0AAQ3NUQ3_VIGMU</name>
<dbReference type="PANTHER" id="PTHR33018">
    <property type="entry name" value="OS10G0338966 PROTEIN-RELATED"/>
    <property type="match status" value="1"/>
</dbReference>
<protein>
    <recommendedName>
        <fullName evidence="4">Ubiquitin-like protease family profile domain-containing protein</fullName>
    </recommendedName>
</protein>
<dbReference type="InterPro" id="IPR002885">
    <property type="entry name" value="PPR_rpt"/>
</dbReference>
<dbReference type="SUPFAM" id="SSF54001">
    <property type="entry name" value="Cysteine proteinases"/>
    <property type="match status" value="1"/>
</dbReference>
<evidence type="ECO:0000256" key="1">
    <source>
        <dbReference type="PROSITE-ProRule" id="PRU00708"/>
    </source>
</evidence>
<evidence type="ECO:0008006" key="4">
    <source>
        <dbReference type="Google" id="ProtNLM"/>
    </source>
</evidence>
<dbReference type="PANTHER" id="PTHR33018:SF34">
    <property type="entry name" value="OS02G0472350 PROTEIN"/>
    <property type="match status" value="1"/>
</dbReference>
<dbReference type="Gene3D" id="3.40.395.10">
    <property type="entry name" value="Adenoviral Proteinase, Chain A"/>
    <property type="match status" value="1"/>
</dbReference>
<dbReference type="AlphaFoldDB" id="A0AAQ3NUQ3"/>
<dbReference type="Proteomes" id="UP001374535">
    <property type="component" value="Chromosome 3"/>
</dbReference>
<dbReference type="EMBL" id="CP144698">
    <property type="protein sequence ID" value="WVZ16409.1"/>
    <property type="molecule type" value="Genomic_DNA"/>
</dbReference>
<sequence length="191" mass="22203">MTDARRVFDHMPNRNMDSWLLMMQGYANNTNGDDALQLFEQMNELGLEITSETIVKHSQVQQRINTNILGFTIYITFNDVSKIIAGDKMLNISIIQLWCMYMDTVIVDQGRSSVYGFVEPQTVQRCGNTVEIKQNYLQTWMAESNRDIYLVPYIDGTHWQLVVLIPKKNTVVFFCSLQKRMKDDLKFLLQG</sequence>
<reference evidence="2 3" key="1">
    <citation type="journal article" date="2023" name="Life. Sci Alliance">
        <title>Evolutionary insights into 3D genome organization and epigenetic landscape of Vigna mungo.</title>
        <authorList>
            <person name="Junaid A."/>
            <person name="Singh B."/>
            <person name="Bhatia S."/>
        </authorList>
    </citation>
    <scope>NUCLEOTIDE SEQUENCE [LARGE SCALE GENOMIC DNA]</scope>
    <source>
        <strain evidence="2">Urdbean</strain>
    </source>
</reference>
<gene>
    <name evidence="2" type="ORF">V8G54_009391</name>
</gene>
<feature type="repeat" description="PPR" evidence="1">
    <location>
        <begin position="15"/>
        <end position="49"/>
    </location>
</feature>
<dbReference type="PROSITE" id="PS51375">
    <property type="entry name" value="PPR"/>
    <property type="match status" value="1"/>
</dbReference>